<dbReference type="PROSITE" id="PS50005">
    <property type="entry name" value="TPR"/>
    <property type="match status" value="1"/>
</dbReference>
<dbReference type="InterPro" id="IPR041166">
    <property type="entry name" value="Rubredoxin_2"/>
</dbReference>
<keyword evidence="1 4" id="KW-0479">Metal-binding</keyword>
<dbReference type="InterPro" id="IPR011990">
    <property type="entry name" value="TPR-like_helical_dom_sf"/>
</dbReference>
<keyword evidence="2 4" id="KW-0677">Repeat</keyword>
<dbReference type="Gene3D" id="1.25.40.10">
    <property type="entry name" value="Tetratricopeptide repeat domain"/>
    <property type="match status" value="2"/>
</dbReference>
<evidence type="ECO:0000256" key="1">
    <source>
        <dbReference type="ARBA" id="ARBA00022723"/>
    </source>
</evidence>
<dbReference type="GO" id="GO:0046890">
    <property type="term" value="P:regulation of lipid biosynthetic process"/>
    <property type="evidence" value="ECO:0007669"/>
    <property type="project" value="UniProtKB-UniRule"/>
</dbReference>
<comment type="subcellular location">
    <subcellularLocation>
        <location evidence="4">Cell inner membrane</location>
        <topology evidence="4">Single-pass membrane protein</topology>
        <orientation evidence="4">Cytoplasmic side</orientation>
    </subcellularLocation>
</comment>
<feature type="topological domain" description="Cytoplasmic" evidence="4">
    <location>
        <begin position="23"/>
        <end position="389"/>
    </location>
</feature>
<keyword evidence="4" id="KW-0472">Membrane</keyword>
<dbReference type="GO" id="GO:0009898">
    <property type="term" value="C:cytoplasmic side of plasma membrane"/>
    <property type="evidence" value="ECO:0007669"/>
    <property type="project" value="UniProtKB-UniRule"/>
</dbReference>
<feature type="binding site" evidence="4">
    <location>
        <position position="355"/>
    </location>
    <ligand>
        <name>Fe cation</name>
        <dbReference type="ChEBI" id="CHEBI:24875"/>
    </ligand>
</feature>
<keyword evidence="4" id="KW-0997">Cell inner membrane</keyword>
<keyword evidence="4" id="KW-1133">Transmembrane helix</keyword>
<evidence type="ECO:0000256" key="3">
    <source>
        <dbReference type="ARBA" id="ARBA00022803"/>
    </source>
</evidence>
<evidence type="ECO:0000313" key="7">
    <source>
        <dbReference type="EMBL" id="MBB5016905.1"/>
    </source>
</evidence>
<evidence type="ECO:0000259" key="6">
    <source>
        <dbReference type="Pfam" id="PF18073"/>
    </source>
</evidence>
<comment type="similarity">
    <text evidence="4">Belongs to the LapB family.</text>
</comment>
<dbReference type="NCBIfam" id="NF008755">
    <property type="entry name" value="PRK11788.1-3"/>
    <property type="match status" value="1"/>
</dbReference>
<protein>
    <recommendedName>
        <fullName evidence="4">Lipopolysaccharide assembly protein B</fullName>
    </recommendedName>
</protein>
<proteinExistence type="inferred from homology"/>
<dbReference type="SUPFAM" id="SSF81901">
    <property type="entry name" value="HCP-like"/>
    <property type="match status" value="1"/>
</dbReference>
<name>A0A840MHA4_9PROT</name>
<feature type="domain" description="LapB rubredoxin metal binding" evidence="6">
    <location>
        <begin position="353"/>
        <end position="377"/>
    </location>
</feature>
<dbReference type="AlphaFoldDB" id="A0A840MHA4"/>
<dbReference type="GO" id="GO:0008653">
    <property type="term" value="P:lipopolysaccharide metabolic process"/>
    <property type="evidence" value="ECO:0007669"/>
    <property type="project" value="InterPro"/>
</dbReference>
<dbReference type="HAMAP" id="MF_00994">
    <property type="entry name" value="LPS_assembly_LapB"/>
    <property type="match status" value="1"/>
</dbReference>
<organism evidence="7 8">
    <name type="scientific">Chitinivorax tropicus</name>
    <dbReference type="NCBI Taxonomy" id="714531"/>
    <lineage>
        <taxon>Bacteria</taxon>
        <taxon>Pseudomonadati</taxon>
        <taxon>Pseudomonadota</taxon>
        <taxon>Betaproteobacteria</taxon>
        <taxon>Chitinivorax</taxon>
    </lineage>
</organism>
<dbReference type="GO" id="GO:0005506">
    <property type="term" value="F:iron ion binding"/>
    <property type="evidence" value="ECO:0007669"/>
    <property type="project" value="UniProtKB-UniRule"/>
</dbReference>
<gene>
    <name evidence="4" type="primary">lapB</name>
    <name evidence="7" type="ORF">HNQ59_000167</name>
</gene>
<comment type="caution">
    <text evidence="7">The sequence shown here is derived from an EMBL/GenBank/DDBJ whole genome shotgun (WGS) entry which is preliminary data.</text>
</comment>
<feature type="binding site" evidence="4">
    <location>
        <position position="372"/>
    </location>
    <ligand>
        <name>Fe cation</name>
        <dbReference type="ChEBI" id="CHEBI:24875"/>
    </ligand>
</feature>
<dbReference type="InterPro" id="IPR019734">
    <property type="entry name" value="TPR_rpt"/>
</dbReference>
<dbReference type="NCBIfam" id="NF008757">
    <property type="entry name" value="PRK11788.1-5"/>
    <property type="match status" value="1"/>
</dbReference>
<evidence type="ECO:0000313" key="8">
    <source>
        <dbReference type="Proteomes" id="UP000575898"/>
    </source>
</evidence>
<comment type="function">
    <text evidence="4">Modulates cellular lipopolysaccharide (LPS) levels by regulating LpxC, which is involved in lipid A biosynthesis. May act by modulating the proteolytic activity of FtsH towards LpxC. May also coordinate assembly of proteins involved in LPS synthesis at the plasma membrane.</text>
</comment>
<evidence type="ECO:0000256" key="4">
    <source>
        <dbReference type="HAMAP-Rule" id="MF_00994"/>
    </source>
</evidence>
<evidence type="ECO:0000256" key="5">
    <source>
        <dbReference type="PROSITE-ProRule" id="PRU00339"/>
    </source>
</evidence>
<reference evidence="7 8" key="1">
    <citation type="submission" date="2020-08" db="EMBL/GenBank/DDBJ databases">
        <title>Genomic Encyclopedia of Type Strains, Phase IV (KMG-IV): sequencing the most valuable type-strain genomes for metagenomic binning, comparative biology and taxonomic classification.</title>
        <authorList>
            <person name="Goeker M."/>
        </authorList>
    </citation>
    <scope>NUCLEOTIDE SEQUENCE [LARGE SCALE GENOMIC DNA]</scope>
    <source>
        <strain evidence="7 8">DSM 27165</strain>
    </source>
</reference>
<dbReference type="PANTHER" id="PTHR45586">
    <property type="entry name" value="TPR REPEAT-CONTAINING PROTEIN PA4667"/>
    <property type="match status" value="1"/>
</dbReference>
<dbReference type="Pfam" id="PF18073">
    <property type="entry name" value="Zn_ribbon_LapB"/>
    <property type="match status" value="1"/>
</dbReference>
<keyword evidence="4" id="KW-0408">Iron</keyword>
<dbReference type="Pfam" id="PF13432">
    <property type="entry name" value="TPR_16"/>
    <property type="match status" value="2"/>
</dbReference>
<feature type="binding site" evidence="4">
    <location>
        <position position="369"/>
    </location>
    <ligand>
        <name>Fe cation</name>
        <dbReference type="ChEBI" id="CHEBI:24875"/>
    </ligand>
</feature>
<dbReference type="Proteomes" id="UP000575898">
    <property type="component" value="Unassembled WGS sequence"/>
</dbReference>
<feature type="repeat" description="TPR" evidence="5">
    <location>
        <begin position="213"/>
        <end position="246"/>
    </location>
</feature>
<dbReference type="InterPro" id="IPR051012">
    <property type="entry name" value="CellSynth/LPSAsmb/PSIAsmb"/>
</dbReference>
<dbReference type="InterPro" id="IPR030865">
    <property type="entry name" value="LapB"/>
</dbReference>
<keyword evidence="3 4" id="KW-0802">TPR repeat</keyword>
<keyword evidence="4" id="KW-1003">Cell membrane</keyword>
<accession>A0A840MHA4</accession>
<dbReference type="EMBL" id="JACHHY010000001">
    <property type="protein sequence ID" value="MBB5016905.1"/>
    <property type="molecule type" value="Genomic_DNA"/>
</dbReference>
<sequence length="389" mass="44574">MDMELWWLVLPPLFFGMGWLAARIDIRQLLRETRKLPLAYYKGLNFLLNEEQDKAIAEFAEIIKSDPHSVDLNFALGSMFRRKGEHERAILIHQNLLARNDISAEQRLKGQYELALDFVKAGLFDRAEEMLQKLADSPYARTASQQLLDIYQLEKNWEKAIETANRLADGTASFQNEVAEFHCEMAQRDIANSQPEQARGNLEKALQIHRKCVRANMLLGDIAMAAGELDDAIEHWKRIENQDPQYLSLVGSRLMEAYKQAGRPAEGVQLLRTYLTSYPSLDIVDQVFQAISELDGLDTAKEFLYAELRRNASLLGLRSLVEVELHYVAAERRPDLEAVRNLLHEHTKKLAMYQCQQCGFRARQYYWHCPGCAGWESYLPKLGGGARVT</sequence>
<evidence type="ECO:0000256" key="2">
    <source>
        <dbReference type="ARBA" id="ARBA00022737"/>
    </source>
</evidence>
<dbReference type="SMART" id="SM00028">
    <property type="entry name" value="TPR"/>
    <property type="match status" value="4"/>
</dbReference>
<feature type="binding site" evidence="4">
    <location>
        <position position="358"/>
    </location>
    <ligand>
        <name>Fe cation</name>
        <dbReference type="ChEBI" id="CHEBI:24875"/>
    </ligand>
</feature>
<keyword evidence="8" id="KW-1185">Reference proteome</keyword>
<keyword evidence="4" id="KW-0812">Transmembrane</keyword>
<dbReference type="Pfam" id="PF14559">
    <property type="entry name" value="TPR_19"/>
    <property type="match status" value="1"/>
</dbReference>
<dbReference type="PANTHER" id="PTHR45586:SF1">
    <property type="entry name" value="LIPOPOLYSACCHARIDE ASSEMBLY PROTEIN B"/>
    <property type="match status" value="1"/>
</dbReference>